<name>A0A2G8SJL7_9APHY</name>
<keyword evidence="2" id="KW-0472">Membrane</keyword>
<evidence type="ECO:0000256" key="3">
    <source>
        <dbReference type="SAM" id="SignalP"/>
    </source>
</evidence>
<evidence type="ECO:0000313" key="5">
    <source>
        <dbReference type="Proteomes" id="UP000230002"/>
    </source>
</evidence>
<dbReference type="STRING" id="1077348.A0A2G8SJL7"/>
<dbReference type="Proteomes" id="UP000230002">
    <property type="component" value="Unassembled WGS sequence"/>
</dbReference>
<dbReference type="AlphaFoldDB" id="A0A2G8SJL7"/>
<keyword evidence="5" id="KW-1185">Reference proteome</keyword>
<feature type="chain" id="PRO_5013869957" description="Transporter" evidence="3">
    <location>
        <begin position="23"/>
        <end position="387"/>
    </location>
</feature>
<dbReference type="EMBL" id="AYKW01000006">
    <property type="protein sequence ID" value="PIL33964.1"/>
    <property type="molecule type" value="Genomic_DNA"/>
</dbReference>
<comment type="caution">
    <text evidence="4">The sequence shown here is derived from an EMBL/GenBank/DDBJ whole genome shotgun (WGS) entry which is preliminary data.</text>
</comment>
<keyword evidence="3" id="KW-0732">Signal</keyword>
<organism evidence="4 5">
    <name type="scientific">Ganoderma sinense ZZ0214-1</name>
    <dbReference type="NCBI Taxonomy" id="1077348"/>
    <lineage>
        <taxon>Eukaryota</taxon>
        <taxon>Fungi</taxon>
        <taxon>Dikarya</taxon>
        <taxon>Basidiomycota</taxon>
        <taxon>Agaricomycotina</taxon>
        <taxon>Agaricomycetes</taxon>
        <taxon>Polyporales</taxon>
        <taxon>Polyporaceae</taxon>
        <taxon>Ganoderma</taxon>
    </lineage>
</organism>
<feature type="transmembrane region" description="Helical" evidence="2">
    <location>
        <begin position="255"/>
        <end position="278"/>
    </location>
</feature>
<protein>
    <recommendedName>
        <fullName evidence="6">Transporter</fullName>
    </recommendedName>
</protein>
<gene>
    <name evidence="4" type="ORF">GSI_03672</name>
</gene>
<evidence type="ECO:0008006" key="6">
    <source>
        <dbReference type="Google" id="ProtNLM"/>
    </source>
</evidence>
<feature type="signal peptide" evidence="3">
    <location>
        <begin position="1"/>
        <end position="22"/>
    </location>
</feature>
<accession>A0A2G8SJL7</accession>
<feature type="region of interest" description="Disordered" evidence="1">
    <location>
        <begin position="321"/>
        <end position="387"/>
    </location>
</feature>
<keyword evidence="2" id="KW-1133">Transmembrane helix</keyword>
<feature type="compositionally biased region" description="Basic and acidic residues" evidence="1">
    <location>
        <begin position="368"/>
        <end position="387"/>
    </location>
</feature>
<evidence type="ECO:0000256" key="2">
    <source>
        <dbReference type="SAM" id="Phobius"/>
    </source>
</evidence>
<keyword evidence="2" id="KW-0812">Transmembrane</keyword>
<evidence type="ECO:0000313" key="4">
    <source>
        <dbReference type="EMBL" id="PIL33964.1"/>
    </source>
</evidence>
<evidence type="ECO:0000256" key="1">
    <source>
        <dbReference type="SAM" id="MobiDB-lite"/>
    </source>
</evidence>
<proteinExistence type="predicted"/>
<sequence>MLPSLLLPSTLFFSLAALQVRAGDVHWLQPCNPAHQKLQEGTFQFQTDCDGMTYCAANSTCALRGCRSDEFPFGYSSNVTIPEKCDKGFFCPDEQDQCQRVLAVGSACQFNRDAGTRPRVIYAIAEAWRARERADECEGPPNFKELTDTTGFGLNSNGSVCLNNICMWANVTVGLPCVVQNTAYTAYGPNGEFVDIVSRGNCKVGLYCDSQQLVCVQTKAVGDTCDADKECSTFNCADDGKCGPTTDTPHKVGSWVYAVVGVCIVGGMVGTLVALYFVHKKHRDSEREKRLQYWREQNAFRQNIMQMQETAQHSLMSYTPGGGSPRGSTMYGRDGIQSEDSGAPMLQGAQKGSGLRYYVSDDASQIDNRSDEDLMMRRRDPHASGRF</sequence>
<dbReference type="OrthoDB" id="195231at2759"/>
<reference evidence="4 5" key="1">
    <citation type="journal article" date="2015" name="Sci. Rep.">
        <title>Chromosome-level genome map provides insights into diverse defense mechanisms in the medicinal fungus Ganoderma sinense.</title>
        <authorList>
            <person name="Zhu Y."/>
            <person name="Xu J."/>
            <person name="Sun C."/>
            <person name="Zhou S."/>
            <person name="Xu H."/>
            <person name="Nelson D.R."/>
            <person name="Qian J."/>
            <person name="Song J."/>
            <person name="Luo H."/>
            <person name="Xiang L."/>
            <person name="Li Y."/>
            <person name="Xu Z."/>
            <person name="Ji A."/>
            <person name="Wang L."/>
            <person name="Lu S."/>
            <person name="Hayward A."/>
            <person name="Sun W."/>
            <person name="Li X."/>
            <person name="Schwartz D.C."/>
            <person name="Wang Y."/>
            <person name="Chen S."/>
        </authorList>
    </citation>
    <scope>NUCLEOTIDE SEQUENCE [LARGE SCALE GENOMIC DNA]</scope>
    <source>
        <strain evidence="4 5">ZZ0214-1</strain>
    </source>
</reference>